<evidence type="ECO:0000256" key="8">
    <source>
        <dbReference type="ARBA" id="ARBA00022692"/>
    </source>
</evidence>
<organism evidence="18">
    <name type="scientific">Hellea balneolensis</name>
    <dbReference type="NCBI Taxonomy" id="287478"/>
    <lineage>
        <taxon>Bacteria</taxon>
        <taxon>Pseudomonadati</taxon>
        <taxon>Pseudomonadota</taxon>
        <taxon>Alphaproteobacteria</taxon>
        <taxon>Maricaulales</taxon>
        <taxon>Robiginitomaculaceae</taxon>
        <taxon>Hellea</taxon>
    </lineage>
</organism>
<evidence type="ECO:0000256" key="7">
    <source>
        <dbReference type="ARBA" id="ARBA00022679"/>
    </source>
</evidence>
<evidence type="ECO:0000256" key="6">
    <source>
        <dbReference type="ARBA" id="ARBA00022553"/>
    </source>
</evidence>
<comment type="catalytic activity">
    <reaction evidence="1">
        <text>ATP + protein L-histidine = ADP + protein N-phospho-L-histidine.</text>
        <dbReference type="EC" id="2.7.13.3"/>
    </reaction>
</comment>
<evidence type="ECO:0000256" key="5">
    <source>
        <dbReference type="ARBA" id="ARBA00022519"/>
    </source>
</evidence>
<evidence type="ECO:0000256" key="10">
    <source>
        <dbReference type="ARBA" id="ARBA00022777"/>
    </source>
</evidence>
<feature type="transmembrane region" description="Helical" evidence="15">
    <location>
        <begin position="29"/>
        <end position="53"/>
    </location>
</feature>
<evidence type="ECO:0000256" key="1">
    <source>
        <dbReference type="ARBA" id="ARBA00000085"/>
    </source>
</evidence>
<comment type="subcellular location">
    <subcellularLocation>
        <location evidence="2">Cell inner membrane</location>
        <topology evidence="2">Multi-pass membrane protein</topology>
    </subcellularLocation>
</comment>
<dbReference type="SMART" id="SM00387">
    <property type="entry name" value="HATPase_c"/>
    <property type="match status" value="1"/>
</dbReference>
<dbReference type="CDD" id="cd00082">
    <property type="entry name" value="HisKA"/>
    <property type="match status" value="1"/>
</dbReference>
<evidence type="ECO:0000256" key="13">
    <source>
        <dbReference type="ARBA" id="ARBA00023012"/>
    </source>
</evidence>
<feature type="transmembrane region" description="Helical" evidence="15">
    <location>
        <begin position="176"/>
        <end position="198"/>
    </location>
</feature>
<dbReference type="GO" id="GO:0005524">
    <property type="term" value="F:ATP binding"/>
    <property type="evidence" value="ECO:0007669"/>
    <property type="project" value="UniProtKB-KW"/>
</dbReference>
<gene>
    <name evidence="18" type="ORF">ENJ42_01525</name>
</gene>
<dbReference type="InterPro" id="IPR050980">
    <property type="entry name" value="2C_sensor_his_kinase"/>
</dbReference>
<dbReference type="InterPro" id="IPR036890">
    <property type="entry name" value="HATPase_C_sf"/>
</dbReference>
<keyword evidence="14 15" id="KW-0472">Membrane</keyword>
<feature type="domain" description="Histidine kinase" evidence="16">
    <location>
        <begin position="258"/>
        <end position="452"/>
    </location>
</feature>
<dbReference type="EMBL" id="DRMJ01000070">
    <property type="protein sequence ID" value="HHL42273.1"/>
    <property type="molecule type" value="Genomic_DNA"/>
</dbReference>
<evidence type="ECO:0000256" key="9">
    <source>
        <dbReference type="ARBA" id="ARBA00022741"/>
    </source>
</evidence>
<dbReference type="InterPro" id="IPR003660">
    <property type="entry name" value="HAMP_dom"/>
</dbReference>
<keyword evidence="4" id="KW-1003">Cell membrane</keyword>
<keyword evidence="8 15" id="KW-0812">Transmembrane</keyword>
<keyword evidence="12 15" id="KW-1133">Transmembrane helix</keyword>
<dbReference type="InterPro" id="IPR036097">
    <property type="entry name" value="HisK_dim/P_sf"/>
</dbReference>
<dbReference type="PROSITE" id="PS50885">
    <property type="entry name" value="HAMP"/>
    <property type="match status" value="1"/>
</dbReference>
<dbReference type="Pfam" id="PF00672">
    <property type="entry name" value="HAMP"/>
    <property type="match status" value="1"/>
</dbReference>
<dbReference type="Pfam" id="PF00512">
    <property type="entry name" value="HisKA"/>
    <property type="match status" value="1"/>
</dbReference>
<evidence type="ECO:0000256" key="15">
    <source>
        <dbReference type="SAM" id="Phobius"/>
    </source>
</evidence>
<sequence>MTKRGVDTPWEGAERANEGWLKRRLPKTLFGRAFLIIMLPIALMQIIVAYIFFDAHWQTVTASLSDSVSADVAVTVELYEQSPNAERAKRLDAMLRPNMQLSVAYEEDDQLPLTTRRSFFSSLDRTLRKALSSHLTQDFWFDTTRYPNHIDIRVAVDGGVLRFIVPRERVFAPTGFIFLFWLIMATVLLSLVSILFILNQARPIVKLAEAADRFGKGQGIGKFKPSGAREVRQAGRSFLEMRERIQRHIQQRTELLAGVSHDLRTPLTRLKLHLALAKDSEETQAAKRDLEDMERMLDGYLDFARDSAQEERVAGDIGMLIEQIVQALAKPKPEFTFEGNLQLNMRRSAMKRALSNLINNGLKYAKHVKIHARASDEGVTITIDDDGPGIAPENREDAFKPFSRLDVARNQNLDGVGLGLSIARDVIQSHGGAISLQDSPLGGLRCHITLPR</sequence>
<evidence type="ECO:0000256" key="11">
    <source>
        <dbReference type="ARBA" id="ARBA00022840"/>
    </source>
</evidence>
<dbReference type="Gene3D" id="3.30.565.10">
    <property type="entry name" value="Histidine kinase-like ATPase, C-terminal domain"/>
    <property type="match status" value="1"/>
</dbReference>
<evidence type="ECO:0000256" key="14">
    <source>
        <dbReference type="ARBA" id="ARBA00023136"/>
    </source>
</evidence>
<keyword evidence="10" id="KW-0418">Kinase</keyword>
<accession>A0A7C5LYF5</accession>
<keyword evidence="11" id="KW-0067">ATP-binding</keyword>
<protein>
    <recommendedName>
        <fullName evidence="3">histidine kinase</fullName>
        <ecNumber evidence="3">2.7.13.3</ecNumber>
    </recommendedName>
</protein>
<keyword evidence="6" id="KW-0597">Phosphoprotein</keyword>
<dbReference type="GO" id="GO:0000155">
    <property type="term" value="F:phosphorelay sensor kinase activity"/>
    <property type="evidence" value="ECO:0007669"/>
    <property type="project" value="InterPro"/>
</dbReference>
<reference evidence="18" key="1">
    <citation type="journal article" date="2020" name="mSystems">
        <title>Genome- and Community-Level Interaction Insights into Carbon Utilization and Element Cycling Functions of Hydrothermarchaeota in Hydrothermal Sediment.</title>
        <authorList>
            <person name="Zhou Z."/>
            <person name="Liu Y."/>
            <person name="Xu W."/>
            <person name="Pan J."/>
            <person name="Luo Z.H."/>
            <person name="Li M."/>
        </authorList>
    </citation>
    <scope>NUCLEOTIDE SEQUENCE [LARGE SCALE GENOMIC DNA]</scope>
    <source>
        <strain evidence="18">HyVt-485</strain>
    </source>
</reference>
<dbReference type="InterPro" id="IPR003594">
    <property type="entry name" value="HATPase_dom"/>
</dbReference>
<dbReference type="PRINTS" id="PR00344">
    <property type="entry name" value="BCTRLSENSOR"/>
</dbReference>
<keyword evidence="13" id="KW-0902">Two-component regulatory system</keyword>
<comment type="caution">
    <text evidence="18">The sequence shown here is derived from an EMBL/GenBank/DDBJ whole genome shotgun (WGS) entry which is preliminary data.</text>
</comment>
<keyword evidence="9" id="KW-0547">Nucleotide-binding</keyword>
<dbReference type="PANTHER" id="PTHR44936">
    <property type="entry name" value="SENSOR PROTEIN CREC"/>
    <property type="match status" value="1"/>
</dbReference>
<dbReference type="Proteomes" id="UP000885830">
    <property type="component" value="Unassembled WGS sequence"/>
</dbReference>
<dbReference type="InterPro" id="IPR003661">
    <property type="entry name" value="HisK_dim/P_dom"/>
</dbReference>
<evidence type="ECO:0000259" key="16">
    <source>
        <dbReference type="PROSITE" id="PS50109"/>
    </source>
</evidence>
<evidence type="ECO:0000256" key="3">
    <source>
        <dbReference type="ARBA" id="ARBA00012438"/>
    </source>
</evidence>
<proteinExistence type="predicted"/>
<evidence type="ECO:0000256" key="4">
    <source>
        <dbReference type="ARBA" id="ARBA00022475"/>
    </source>
</evidence>
<evidence type="ECO:0000256" key="2">
    <source>
        <dbReference type="ARBA" id="ARBA00004429"/>
    </source>
</evidence>
<dbReference type="AlphaFoldDB" id="A0A7C5LYF5"/>
<dbReference type="PANTHER" id="PTHR44936:SF5">
    <property type="entry name" value="SENSOR HISTIDINE KINASE ENVZ"/>
    <property type="match status" value="1"/>
</dbReference>
<dbReference type="SMART" id="SM00388">
    <property type="entry name" value="HisKA"/>
    <property type="match status" value="1"/>
</dbReference>
<evidence type="ECO:0000259" key="17">
    <source>
        <dbReference type="PROSITE" id="PS50885"/>
    </source>
</evidence>
<dbReference type="Gene3D" id="1.10.287.130">
    <property type="match status" value="1"/>
</dbReference>
<dbReference type="SUPFAM" id="SSF47384">
    <property type="entry name" value="Homodimeric domain of signal transducing histidine kinase"/>
    <property type="match status" value="1"/>
</dbReference>
<keyword evidence="5" id="KW-0997">Cell inner membrane</keyword>
<dbReference type="CDD" id="cd06225">
    <property type="entry name" value="HAMP"/>
    <property type="match status" value="1"/>
</dbReference>
<dbReference type="EC" id="2.7.13.3" evidence="3"/>
<evidence type="ECO:0000313" key="18">
    <source>
        <dbReference type="EMBL" id="HHL42273.1"/>
    </source>
</evidence>
<dbReference type="Pfam" id="PF02518">
    <property type="entry name" value="HATPase_c"/>
    <property type="match status" value="1"/>
</dbReference>
<dbReference type="GO" id="GO:0005886">
    <property type="term" value="C:plasma membrane"/>
    <property type="evidence" value="ECO:0007669"/>
    <property type="project" value="UniProtKB-SubCell"/>
</dbReference>
<dbReference type="SUPFAM" id="SSF55874">
    <property type="entry name" value="ATPase domain of HSP90 chaperone/DNA topoisomerase II/histidine kinase"/>
    <property type="match status" value="1"/>
</dbReference>
<name>A0A7C5LYF5_9PROT</name>
<dbReference type="InterPro" id="IPR004358">
    <property type="entry name" value="Sig_transdc_His_kin-like_C"/>
</dbReference>
<dbReference type="InterPro" id="IPR005467">
    <property type="entry name" value="His_kinase_dom"/>
</dbReference>
<dbReference type="SMART" id="SM00304">
    <property type="entry name" value="HAMP"/>
    <property type="match status" value="1"/>
</dbReference>
<keyword evidence="7" id="KW-0808">Transferase</keyword>
<feature type="domain" description="HAMP" evidence="17">
    <location>
        <begin position="198"/>
        <end position="250"/>
    </location>
</feature>
<dbReference type="PROSITE" id="PS50109">
    <property type="entry name" value="HIS_KIN"/>
    <property type="match status" value="1"/>
</dbReference>
<evidence type="ECO:0000256" key="12">
    <source>
        <dbReference type="ARBA" id="ARBA00022989"/>
    </source>
</evidence>